<feature type="transmembrane region" description="Helical" evidence="1">
    <location>
        <begin position="36"/>
        <end position="59"/>
    </location>
</feature>
<gene>
    <name evidence="2" type="ORF">K450DRAFT_245720</name>
</gene>
<keyword evidence="1" id="KW-0472">Membrane</keyword>
<keyword evidence="3" id="KW-1185">Reference proteome</keyword>
<dbReference type="GeneID" id="75915140"/>
<accession>A0AAD5E839</accession>
<reference evidence="2" key="1">
    <citation type="submission" date="2021-06" db="EMBL/GenBank/DDBJ databases">
        <authorList>
            <consortium name="DOE Joint Genome Institute"/>
            <person name="Mondo S.J."/>
            <person name="Amses K.R."/>
            <person name="Simmons D.R."/>
            <person name="Longcore J.E."/>
            <person name="Seto K."/>
            <person name="Alves G.H."/>
            <person name="Bonds A.E."/>
            <person name="Quandt C.A."/>
            <person name="Davis W.J."/>
            <person name="Chang Y."/>
            <person name="Letcher P.M."/>
            <person name="Powell M.J."/>
            <person name="Kuo A."/>
            <person name="Labutti K."/>
            <person name="Pangilinan J."/>
            <person name="Andreopoulos W."/>
            <person name="Tritt A."/>
            <person name="Riley R."/>
            <person name="Hundley H."/>
            <person name="Johnson J."/>
            <person name="Lipzen A."/>
            <person name="Barry K."/>
            <person name="Berbee M.L."/>
            <person name="Buchler N.E."/>
            <person name="Grigoriev I.V."/>
            <person name="Spatafora J.W."/>
            <person name="Stajich J.E."/>
            <person name="James T.Y."/>
        </authorList>
    </citation>
    <scope>NUCLEOTIDE SEQUENCE</scope>
    <source>
        <strain evidence="2">AG</strain>
    </source>
</reference>
<evidence type="ECO:0000256" key="1">
    <source>
        <dbReference type="SAM" id="Phobius"/>
    </source>
</evidence>
<dbReference type="Proteomes" id="UP001206595">
    <property type="component" value="Unassembled WGS sequence"/>
</dbReference>
<evidence type="ECO:0000313" key="2">
    <source>
        <dbReference type="EMBL" id="KAI8578619.1"/>
    </source>
</evidence>
<evidence type="ECO:0000313" key="3">
    <source>
        <dbReference type="Proteomes" id="UP001206595"/>
    </source>
</evidence>
<protein>
    <submittedName>
        <fullName evidence="2">Uncharacterized protein</fullName>
    </submittedName>
</protein>
<name>A0AAD5E839_UMBRA</name>
<dbReference type="AlphaFoldDB" id="A0AAD5E839"/>
<reference evidence="2" key="2">
    <citation type="journal article" date="2022" name="Proc. Natl. Acad. Sci. U.S.A.">
        <title>Diploid-dominant life cycles characterize the early evolution of Fungi.</title>
        <authorList>
            <person name="Amses K.R."/>
            <person name="Simmons D.R."/>
            <person name="Longcore J.E."/>
            <person name="Mondo S.J."/>
            <person name="Seto K."/>
            <person name="Jeronimo G.H."/>
            <person name="Bonds A.E."/>
            <person name="Quandt C.A."/>
            <person name="Davis W.J."/>
            <person name="Chang Y."/>
            <person name="Federici B.A."/>
            <person name="Kuo A."/>
            <person name="LaButti K."/>
            <person name="Pangilinan J."/>
            <person name="Andreopoulos W."/>
            <person name="Tritt A."/>
            <person name="Riley R."/>
            <person name="Hundley H."/>
            <person name="Johnson J."/>
            <person name="Lipzen A."/>
            <person name="Barry K."/>
            <person name="Lang B.F."/>
            <person name="Cuomo C.A."/>
            <person name="Buchler N.E."/>
            <person name="Grigoriev I.V."/>
            <person name="Spatafora J.W."/>
            <person name="Stajich J.E."/>
            <person name="James T.Y."/>
        </authorList>
    </citation>
    <scope>NUCLEOTIDE SEQUENCE</scope>
    <source>
        <strain evidence="2">AG</strain>
    </source>
</reference>
<keyword evidence="1" id="KW-1133">Transmembrane helix</keyword>
<keyword evidence="1" id="KW-0812">Transmembrane</keyword>
<proteinExistence type="predicted"/>
<organism evidence="2 3">
    <name type="scientific">Umbelopsis ramanniana AG</name>
    <dbReference type="NCBI Taxonomy" id="1314678"/>
    <lineage>
        <taxon>Eukaryota</taxon>
        <taxon>Fungi</taxon>
        <taxon>Fungi incertae sedis</taxon>
        <taxon>Mucoromycota</taxon>
        <taxon>Mucoromycotina</taxon>
        <taxon>Umbelopsidomycetes</taxon>
        <taxon>Umbelopsidales</taxon>
        <taxon>Umbelopsidaceae</taxon>
        <taxon>Umbelopsis</taxon>
    </lineage>
</organism>
<dbReference type="EMBL" id="MU620927">
    <property type="protein sequence ID" value="KAI8578619.1"/>
    <property type="molecule type" value="Genomic_DNA"/>
</dbReference>
<dbReference type="RefSeq" id="XP_051443623.1">
    <property type="nucleotide sequence ID" value="XM_051589795.1"/>
</dbReference>
<comment type="caution">
    <text evidence="2">The sequence shown here is derived from an EMBL/GenBank/DDBJ whole genome shotgun (WGS) entry which is preliminary data.</text>
</comment>
<sequence length="65" mass="7967">MNHSWICTFICIETFAFHKSFRMAGEFFFPRTRNQITIYICLHYCFIPALHPFFHVMAWEPMLFK</sequence>